<dbReference type="AlphaFoldDB" id="A0AAU9E5G5"/>
<dbReference type="EMBL" id="AP028654">
    <property type="protein sequence ID" value="BEP29708.1"/>
    <property type="molecule type" value="Genomic_DNA"/>
</dbReference>
<keyword evidence="3" id="KW-1185">Reference proteome</keyword>
<evidence type="ECO:0000259" key="1">
    <source>
        <dbReference type="Pfam" id="PF02627"/>
    </source>
</evidence>
<reference evidence="2 3" key="1">
    <citation type="submission" date="2023-08" db="EMBL/GenBank/DDBJ databases">
        <title>Helicovermis profunda gen. nov., sp. nov., a novel mesophilic, fermentative bacterium within the Bacillota from a deep-sea hydrothermal vent chimney.</title>
        <authorList>
            <person name="Miyazaki U."/>
            <person name="Mizutani D."/>
            <person name="Hashimoto Y."/>
            <person name="Tame A."/>
            <person name="Sawayama S."/>
            <person name="Miyazaki J."/>
            <person name="Takai K."/>
            <person name="Nakagawa S."/>
        </authorList>
    </citation>
    <scope>NUCLEOTIDE SEQUENCE [LARGE SCALE GENOMIC DNA]</scope>
    <source>
        <strain evidence="2 3">S502</strain>
    </source>
</reference>
<sequence>METKDILKMIEKEMGAIPKPLKDLSELSDSILKGHVIAKKNAYSGENLDAKTKALIALAVGIALDSEGCIMNNVKEAKKLGATTAEIMEVYSIAKFSKSSSAISGFAPAMEWLINNKDEM</sequence>
<dbReference type="SUPFAM" id="SSF69118">
    <property type="entry name" value="AhpD-like"/>
    <property type="match status" value="1"/>
</dbReference>
<gene>
    <name evidence="2" type="ORF">HLPR_20390</name>
</gene>
<organism evidence="2 3">
    <name type="scientific">Helicovermis profundi</name>
    <dbReference type="NCBI Taxonomy" id="3065157"/>
    <lineage>
        <taxon>Bacteria</taxon>
        <taxon>Bacillati</taxon>
        <taxon>Bacillota</taxon>
        <taxon>Clostridia</taxon>
        <taxon>Helicovermis</taxon>
    </lineage>
</organism>
<protein>
    <submittedName>
        <fullName evidence="2">Carboxymuconolactone decarboxylase family protein</fullName>
    </submittedName>
</protein>
<dbReference type="InterPro" id="IPR029032">
    <property type="entry name" value="AhpD-like"/>
</dbReference>
<dbReference type="Gene3D" id="1.20.1290.10">
    <property type="entry name" value="AhpD-like"/>
    <property type="match status" value="1"/>
</dbReference>
<feature type="domain" description="Carboxymuconolactone decarboxylase-like" evidence="1">
    <location>
        <begin position="41"/>
        <end position="99"/>
    </location>
</feature>
<dbReference type="Proteomes" id="UP001321786">
    <property type="component" value="Chromosome"/>
</dbReference>
<dbReference type="KEGG" id="hprf:HLPR_20390"/>
<dbReference type="RefSeq" id="WP_338535328.1">
    <property type="nucleotide sequence ID" value="NZ_AP028654.1"/>
</dbReference>
<evidence type="ECO:0000313" key="2">
    <source>
        <dbReference type="EMBL" id="BEP29708.1"/>
    </source>
</evidence>
<proteinExistence type="predicted"/>
<accession>A0AAU9E5G5</accession>
<evidence type="ECO:0000313" key="3">
    <source>
        <dbReference type="Proteomes" id="UP001321786"/>
    </source>
</evidence>
<dbReference type="InterPro" id="IPR003779">
    <property type="entry name" value="CMD-like"/>
</dbReference>
<dbReference type="PANTHER" id="PTHR33930:SF2">
    <property type="entry name" value="BLR3452 PROTEIN"/>
    <property type="match status" value="1"/>
</dbReference>
<dbReference type="Pfam" id="PF02627">
    <property type="entry name" value="CMD"/>
    <property type="match status" value="1"/>
</dbReference>
<dbReference type="GO" id="GO:0051920">
    <property type="term" value="F:peroxiredoxin activity"/>
    <property type="evidence" value="ECO:0007669"/>
    <property type="project" value="InterPro"/>
</dbReference>
<name>A0AAU9E5G5_9FIRM</name>
<dbReference type="PANTHER" id="PTHR33930">
    <property type="entry name" value="ALKYL HYDROPEROXIDE REDUCTASE AHPD"/>
    <property type="match status" value="1"/>
</dbReference>